<dbReference type="SUPFAM" id="SSF53448">
    <property type="entry name" value="Nucleotide-diphospho-sugar transferases"/>
    <property type="match status" value="1"/>
</dbReference>
<name>A0ABT6EX37_9SYNE</name>
<dbReference type="Pfam" id="PF13641">
    <property type="entry name" value="Glyco_tranf_2_3"/>
    <property type="match status" value="1"/>
</dbReference>
<evidence type="ECO:0000256" key="4">
    <source>
        <dbReference type="ARBA" id="ARBA00022692"/>
    </source>
</evidence>
<reference evidence="8" key="2">
    <citation type="submission" date="2022-01" db="EMBL/GenBank/DDBJ databases">
        <authorList>
            <person name="Zivanovic Y."/>
            <person name="Moreira D."/>
            <person name="Lopez-Garcia P."/>
        </authorList>
    </citation>
    <scope>NUCLEOTIDE SEQUENCE</scope>
    <source>
        <strain evidence="8">G9</strain>
    </source>
</reference>
<dbReference type="InterPro" id="IPR050321">
    <property type="entry name" value="Glycosyltr_2/OpgH_subfam"/>
</dbReference>
<dbReference type="PANTHER" id="PTHR43867">
    <property type="entry name" value="CELLULOSE SYNTHASE CATALYTIC SUBUNIT A [UDP-FORMING]"/>
    <property type="match status" value="1"/>
</dbReference>
<gene>
    <name evidence="8" type="ORF">L3556_03740</name>
</gene>
<feature type="transmembrane region" description="Helical" evidence="7">
    <location>
        <begin position="452"/>
        <end position="470"/>
    </location>
</feature>
<dbReference type="EC" id="2.4.-.-" evidence="8"/>
<comment type="caution">
    <text evidence="8">The sequence shown here is derived from an EMBL/GenBank/DDBJ whole genome shotgun (WGS) entry which is preliminary data.</text>
</comment>
<dbReference type="InterPro" id="IPR029044">
    <property type="entry name" value="Nucleotide-diphossugar_trans"/>
</dbReference>
<evidence type="ECO:0000256" key="6">
    <source>
        <dbReference type="ARBA" id="ARBA00023136"/>
    </source>
</evidence>
<reference evidence="8" key="1">
    <citation type="journal article" date="2022" name="Genome Biol. Evol.">
        <title>A New Gene Family Diagnostic for Intracellular Biomineralization of Amorphous Ca Carbonates by Cyanobacteria.</title>
        <authorList>
            <person name="Benzerara K."/>
            <person name="Duprat E."/>
            <person name="Bitard-Feildel T."/>
            <person name="Caumes G."/>
            <person name="Cassier-Chauvat C."/>
            <person name="Chauvat F."/>
            <person name="Dezi M."/>
            <person name="Diop S.I."/>
            <person name="Gaschignard G."/>
            <person name="Gorgen S."/>
            <person name="Gugger M."/>
            <person name="Lopez-Garcia P."/>
            <person name="Millet M."/>
            <person name="Skouri-Panet F."/>
            <person name="Moreira D."/>
            <person name="Callebaut I."/>
        </authorList>
    </citation>
    <scope>NUCLEOTIDE SEQUENCE</scope>
    <source>
        <strain evidence="8">G9</strain>
    </source>
</reference>
<protein>
    <submittedName>
        <fullName evidence="8">Glycosyltransferase</fullName>
        <ecNumber evidence="8">2.4.-.-</ecNumber>
    </submittedName>
</protein>
<keyword evidence="4 7" id="KW-0812">Transmembrane</keyword>
<evidence type="ECO:0000256" key="1">
    <source>
        <dbReference type="ARBA" id="ARBA00004141"/>
    </source>
</evidence>
<feature type="transmembrane region" description="Helical" evidence="7">
    <location>
        <begin position="521"/>
        <end position="542"/>
    </location>
</feature>
<evidence type="ECO:0000256" key="2">
    <source>
        <dbReference type="ARBA" id="ARBA00022676"/>
    </source>
</evidence>
<dbReference type="InterPro" id="IPR003919">
    <property type="entry name" value="Cell_synth_A"/>
</dbReference>
<keyword evidence="5 7" id="KW-1133">Transmembrane helix</keyword>
<feature type="transmembrane region" description="Helical" evidence="7">
    <location>
        <begin position="57"/>
        <end position="74"/>
    </location>
</feature>
<keyword evidence="6 7" id="KW-0472">Membrane</keyword>
<dbReference type="PANTHER" id="PTHR43867:SF2">
    <property type="entry name" value="CELLULOSE SYNTHASE CATALYTIC SUBUNIT A [UDP-FORMING]"/>
    <property type="match status" value="1"/>
</dbReference>
<dbReference type="Gene3D" id="3.90.550.10">
    <property type="entry name" value="Spore Coat Polysaccharide Biosynthesis Protein SpsA, Chain A"/>
    <property type="match status" value="1"/>
</dbReference>
<feature type="transmembrane region" description="Helical" evidence="7">
    <location>
        <begin position="418"/>
        <end position="440"/>
    </location>
</feature>
<feature type="transmembrane region" description="Helical" evidence="7">
    <location>
        <begin position="122"/>
        <end position="143"/>
    </location>
</feature>
<evidence type="ECO:0000256" key="7">
    <source>
        <dbReference type="SAM" id="Phobius"/>
    </source>
</evidence>
<keyword evidence="2 8" id="KW-0328">Glycosyltransferase</keyword>
<dbReference type="EMBL" id="JAKKUT010000002">
    <property type="protein sequence ID" value="MDG2990049.1"/>
    <property type="molecule type" value="Genomic_DNA"/>
</dbReference>
<evidence type="ECO:0000313" key="9">
    <source>
        <dbReference type="Proteomes" id="UP001154265"/>
    </source>
</evidence>
<dbReference type="RefSeq" id="WP_277865967.1">
    <property type="nucleotide sequence ID" value="NZ_JAKKUT010000002.1"/>
</dbReference>
<feature type="transmembrane region" description="Helical" evidence="7">
    <location>
        <begin position="482"/>
        <end position="500"/>
    </location>
</feature>
<organism evidence="8 9">
    <name type="scientific">Candidatus Synechococcus calcipolaris G9</name>
    <dbReference type="NCBI Taxonomy" id="1497997"/>
    <lineage>
        <taxon>Bacteria</taxon>
        <taxon>Bacillati</taxon>
        <taxon>Cyanobacteriota</taxon>
        <taxon>Cyanophyceae</taxon>
        <taxon>Synechococcales</taxon>
        <taxon>Synechococcaceae</taxon>
        <taxon>Synechococcus</taxon>
    </lineage>
</organism>
<feature type="transmembrane region" description="Helical" evidence="7">
    <location>
        <begin position="562"/>
        <end position="582"/>
    </location>
</feature>
<comment type="subcellular location">
    <subcellularLocation>
        <location evidence="1">Membrane</location>
        <topology evidence="1">Multi-pass membrane protein</topology>
    </subcellularLocation>
</comment>
<sequence length="764" mass="86931">MKLKKLLQQSDYYLFLLGIAAFGIALLLQVDWRNSLPNLLGLWHRGQILFHPGGNNLTSLLLPSFIAVTFTFLLKELFPRPTFLTRMLVSGGIAFLGIRYEFWRFFSSLNLDDPLNGTLSVILFLAELLTVVNTVSFFTHTIFSIDRTKEADRLSAAVIDGTYQPTVDVVIPTYNEGVEILRRTVIGCQAMEYPHKTIYLLDDTRRPAVRALAAELGCEYRDRPDNRHAKAGNINHALPSIHGEIMVVFDADFVPTRNFLTRTLGFFQEENTALLQTPQHFFNEDPISVNLGLEGILNNEQNLFFRYIQPSRDFFNSVICCGSCFLIRRSALDEIGGIPTDSITEDYFTSIQLQAHGYRIKYLNEALSAGLAPESISAYINQRLRWGQGTLHLLFSKTNFFTIPGLGFLQRLSHTLSLIYWFLAIPRVIFLLIPLAFLLFGLAPLRATVNEVLYFYLPYYLANIMAFSWLTEGRRSAFWSDVYETILCVPMTLTIFHTFFSRSAKPFKVTPKGDVNSQNISINWFLLLPLLLLAGLVITGIVSRTVGLQDTVVNPDSLNINLIWSAYNLSLLLICILVAIDVPQRQHTRFFRQELCEFQVGQNHFRGHTLDISEAGARILLTHKMCDSQPNFKCLPDQVGPAISASASAIQHDNYRENNNKRVFWLLDPNPLADLPIDAELRWHKRRTSNPENKVLAKNSQSSANYSVELGISFIHLSLRKQRRLITYLYCQPGQWGDMKVPEHKTAWALIQSVLRLHPLAESR</sequence>
<evidence type="ECO:0000256" key="3">
    <source>
        <dbReference type="ARBA" id="ARBA00022679"/>
    </source>
</evidence>
<accession>A0ABT6EX37</accession>
<dbReference type="CDD" id="cd06421">
    <property type="entry name" value="CESA_CelA_like"/>
    <property type="match status" value="1"/>
</dbReference>
<dbReference type="GO" id="GO:0016757">
    <property type="term" value="F:glycosyltransferase activity"/>
    <property type="evidence" value="ECO:0007669"/>
    <property type="project" value="UniProtKB-KW"/>
</dbReference>
<evidence type="ECO:0000313" key="8">
    <source>
        <dbReference type="EMBL" id="MDG2990049.1"/>
    </source>
</evidence>
<keyword evidence="3 8" id="KW-0808">Transferase</keyword>
<evidence type="ECO:0000256" key="5">
    <source>
        <dbReference type="ARBA" id="ARBA00022989"/>
    </source>
</evidence>
<feature type="transmembrane region" description="Helical" evidence="7">
    <location>
        <begin position="83"/>
        <end position="102"/>
    </location>
</feature>
<feature type="transmembrane region" description="Helical" evidence="7">
    <location>
        <begin position="391"/>
        <end position="412"/>
    </location>
</feature>
<proteinExistence type="predicted"/>
<keyword evidence="9" id="KW-1185">Reference proteome</keyword>
<dbReference type="PRINTS" id="PR01439">
    <property type="entry name" value="CELLSNTHASEA"/>
</dbReference>
<dbReference type="Proteomes" id="UP001154265">
    <property type="component" value="Unassembled WGS sequence"/>
</dbReference>
<feature type="transmembrane region" description="Helical" evidence="7">
    <location>
        <begin position="12"/>
        <end position="30"/>
    </location>
</feature>